<feature type="compositionally biased region" description="Polar residues" evidence="1">
    <location>
        <begin position="134"/>
        <end position="148"/>
    </location>
</feature>
<dbReference type="EMBL" id="CAMXCT010002538">
    <property type="protein sequence ID" value="CAI3998769.1"/>
    <property type="molecule type" value="Genomic_DNA"/>
</dbReference>
<reference evidence="3 4" key="2">
    <citation type="submission" date="2024-05" db="EMBL/GenBank/DDBJ databases">
        <authorList>
            <person name="Chen Y."/>
            <person name="Shah S."/>
            <person name="Dougan E. K."/>
            <person name="Thang M."/>
            <person name="Chan C."/>
        </authorList>
    </citation>
    <scope>NUCLEOTIDE SEQUENCE [LARGE SCALE GENOMIC DNA]</scope>
</reference>
<feature type="region of interest" description="Disordered" evidence="1">
    <location>
        <begin position="115"/>
        <end position="159"/>
    </location>
</feature>
<organism evidence="2">
    <name type="scientific">Cladocopium goreaui</name>
    <dbReference type="NCBI Taxonomy" id="2562237"/>
    <lineage>
        <taxon>Eukaryota</taxon>
        <taxon>Sar</taxon>
        <taxon>Alveolata</taxon>
        <taxon>Dinophyceae</taxon>
        <taxon>Suessiales</taxon>
        <taxon>Symbiodiniaceae</taxon>
        <taxon>Cladocopium</taxon>
    </lineage>
</organism>
<evidence type="ECO:0000313" key="2">
    <source>
        <dbReference type="EMBL" id="CAI3998769.1"/>
    </source>
</evidence>
<sequence length="159" mass="17090">AATAAWSPEDRAWELLLAIAGAHAEPGVAGRSDLRRLAAEAKRLLAEFPIEETESSTREATEVASMVWMSSCWKNLKAVLSALWGFLCFVMTFCQDIITVLAPLTCRDRVAAALGQEPAEDTSRASGVERPQAKQKSQQGRVTPQAGPTSGFEGKTSLV</sequence>
<dbReference type="GO" id="GO:0016301">
    <property type="term" value="F:kinase activity"/>
    <property type="evidence" value="ECO:0007669"/>
    <property type="project" value="UniProtKB-KW"/>
</dbReference>
<name>A0A9P1CW14_9DINO</name>
<keyword evidence="3" id="KW-0808">Transferase</keyword>
<accession>A0A9P1CW14</accession>
<dbReference type="AlphaFoldDB" id="A0A9P1CW14"/>
<evidence type="ECO:0000313" key="4">
    <source>
        <dbReference type="Proteomes" id="UP001152797"/>
    </source>
</evidence>
<comment type="caution">
    <text evidence="2">The sequence shown here is derived from an EMBL/GenBank/DDBJ whole genome shotgun (WGS) entry which is preliminary data.</text>
</comment>
<dbReference type="Proteomes" id="UP001152797">
    <property type="component" value="Unassembled WGS sequence"/>
</dbReference>
<dbReference type="EMBL" id="CAMXCT020002538">
    <property type="protein sequence ID" value="CAL1152144.1"/>
    <property type="molecule type" value="Genomic_DNA"/>
</dbReference>
<evidence type="ECO:0000313" key="3">
    <source>
        <dbReference type="EMBL" id="CAL4786081.1"/>
    </source>
</evidence>
<proteinExistence type="predicted"/>
<keyword evidence="3" id="KW-0418">Kinase</keyword>
<keyword evidence="4" id="KW-1185">Reference proteome</keyword>
<reference evidence="2" key="1">
    <citation type="submission" date="2022-10" db="EMBL/GenBank/DDBJ databases">
        <authorList>
            <person name="Chen Y."/>
            <person name="Dougan E. K."/>
            <person name="Chan C."/>
            <person name="Rhodes N."/>
            <person name="Thang M."/>
        </authorList>
    </citation>
    <scope>NUCLEOTIDE SEQUENCE</scope>
</reference>
<evidence type="ECO:0000256" key="1">
    <source>
        <dbReference type="SAM" id="MobiDB-lite"/>
    </source>
</evidence>
<feature type="non-terminal residue" evidence="2">
    <location>
        <position position="1"/>
    </location>
</feature>
<dbReference type="OrthoDB" id="10362310at2759"/>
<gene>
    <name evidence="2" type="ORF">C1SCF055_LOCUS25041</name>
</gene>
<dbReference type="EMBL" id="CAMXCT030002538">
    <property type="protein sequence ID" value="CAL4786081.1"/>
    <property type="molecule type" value="Genomic_DNA"/>
</dbReference>
<protein>
    <submittedName>
        <fullName evidence="3">Mitogen-activated protein kinase kinase kinase 2</fullName>
    </submittedName>
</protein>